<dbReference type="Proteomes" id="UP000295807">
    <property type="component" value="Unassembled WGS sequence"/>
</dbReference>
<protein>
    <submittedName>
        <fullName evidence="2">Glycosyl transferase family 2</fullName>
    </submittedName>
</protein>
<name>A0A4R3KNI9_9SPHI</name>
<evidence type="ECO:0000313" key="3">
    <source>
        <dbReference type="Proteomes" id="UP000295807"/>
    </source>
</evidence>
<dbReference type="Gene3D" id="3.90.550.10">
    <property type="entry name" value="Spore Coat Polysaccharide Biosynthesis Protein SpsA, Chain A"/>
    <property type="match status" value="1"/>
</dbReference>
<dbReference type="SUPFAM" id="SSF53448">
    <property type="entry name" value="Nucleotide-diphospho-sugar transferases"/>
    <property type="match status" value="1"/>
</dbReference>
<dbReference type="OrthoDB" id="9788101at2"/>
<comment type="caution">
    <text evidence="2">The sequence shown here is derived from an EMBL/GenBank/DDBJ whole genome shotgun (WGS) entry which is preliminary data.</text>
</comment>
<dbReference type="AlphaFoldDB" id="A0A4R3KNI9"/>
<keyword evidence="2" id="KW-0808">Transferase</keyword>
<feature type="domain" description="Glycosyltransferase 2-like" evidence="1">
    <location>
        <begin position="8"/>
        <end position="125"/>
    </location>
</feature>
<dbReference type="CDD" id="cd06433">
    <property type="entry name" value="GT_2_WfgS_like"/>
    <property type="match status" value="1"/>
</dbReference>
<dbReference type="PANTHER" id="PTHR22916">
    <property type="entry name" value="GLYCOSYLTRANSFERASE"/>
    <property type="match status" value="1"/>
</dbReference>
<dbReference type="InterPro" id="IPR001173">
    <property type="entry name" value="Glyco_trans_2-like"/>
</dbReference>
<evidence type="ECO:0000259" key="1">
    <source>
        <dbReference type="Pfam" id="PF00535"/>
    </source>
</evidence>
<accession>A0A4R3KNI9</accession>
<evidence type="ECO:0000313" key="2">
    <source>
        <dbReference type="EMBL" id="TCS85609.1"/>
    </source>
</evidence>
<dbReference type="PANTHER" id="PTHR22916:SF67">
    <property type="entry name" value="COLANIC ACID BIOSYNTHESIS GLYCOSYL TRANSFERASE WCAE-RELATED"/>
    <property type="match status" value="1"/>
</dbReference>
<dbReference type="EMBL" id="SMAD01000011">
    <property type="protein sequence ID" value="TCS85609.1"/>
    <property type="molecule type" value="Genomic_DNA"/>
</dbReference>
<dbReference type="RefSeq" id="WP_132130036.1">
    <property type="nucleotide sequence ID" value="NZ_CP042432.1"/>
</dbReference>
<sequence length="277" mass="30930">MSTDIHLSVITVTFNCRELLPRTLESVQAQAFSSIEHIIVDGASTDGTLELIRENEAYLGAWISEPDKGIYDAMNKGLRMARGKYVLFLNAGDTFYSEGTLLEVFSAPAAGEASIVSGEAISGSGEAISGSGEANTVFGEANSGSADIYYGQTKLTDLEGRITGDRRLKAPEQLNWRSFRYGMLVCHQSFIVRRAIAPEYDLSWRICADIDWCIRCMKAAEKIENTHSYISCFLEGGISRQQEKKAWKERFAIMKKYYGLGETLLSHLYIAFRFLRH</sequence>
<gene>
    <name evidence="2" type="ORF">EDD80_11111</name>
</gene>
<organism evidence="2 3">
    <name type="scientific">Anseongella ginsenosidimutans</name>
    <dbReference type="NCBI Taxonomy" id="496056"/>
    <lineage>
        <taxon>Bacteria</taxon>
        <taxon>Pseudomonadati</taxon>
        <taxon>Bacteroidota</taxon>
        <taxon>Sphingobacteriia</taxon>
        <taxon>Sphingobacteriales</taxon>
        <taxon>Sphingobacteriaceae</taxon>
        <taxon>Anseongella</taxon>
    </lineage>
</organism>
<dbReference type="GO" id="GO:0016758">
    <property type="term" value="F:hexosyltransferase activity"/>
    <property type="evidence" value="ECO:0007669"/>
    <property type="project" value="UniProtKB-ARBA"/>
</dbReference>
<keyword evidence="3" id="KW-1185">Reference proteome</keyword>
<dbReference type="InterPro" id="IPR029044">
    <property type="entry name" value="Nucleotide-diphossugar_trans"/>
</dbReference>
<dbReference type="Pfam" id="PF00535">
    <property type="entry name" value="Glycos_transf_2"/>
    <property type="match status" value="1"/>
</dbReference>
<proteinExistence type="predicted"/>
<reference evidence="2 3" key="1">
    <citation type="submission" date="2019-03" db="EMBL/GenBank/DDBJ databases">
        <title>Genomic Encyclopedia of Type Strains, Phase IV (KMG-IV): sequencing the most valuable type-strain genomes for metagenomic binning, comparative biology and taxonomic classification.</title>
        <authorList>
            <person name="Goeker M."/>
        </authorList>
    </citation>
    <scope>NUCLEOTIDE SEQUENCE [LARGE SCALE GENOMIC DNA]</scope>
    <source>
        <strain evidence="2 3">DSM 21100</strain>
    </source>
</reference>